<proteinExistence type="inferred from homology"/>
<gene>
    <name evidence="3" type="ORF">CYJ19_08490</name>
</gene>
<dbReference type="InterPro" id="IPR006016">
    <property type="entry name" value="UspA"/>
</dbReference>
<reference evidence="3 4" key="1">
    <citation type="submission" date="2017-12" db="EMBL/GenBank/DDBJ databases">
        <title>Phylogenetic diversity of female urinary microbiome.</title>
        <authorList>
            <person name="Thomas-White K."/>
            <person name="Wolfe A.J."/>
        </authorList>
    </citation>
    <scope>NUCLEOTIDE SEQUENCE [LARGE SCALE GENOMIC DNA]</scope>
    <source>
        <strain evidence="3 4">UMB0402</strain>
    </source>
</reference>
<feature type="domain" description="UspA" evidence="2">
    <location>
        <begin position="147"/>
        <end position="280"/>
    </location>
</feature>
<sequence length="296" mass="32161">MSVLVGYTSAPRGRDALKLGCIFARSFDAVVDIVMIILRERASVVMPDASYDVLVEEQARAWMEEAIEGSTLTIRTHIRYADSAEEGLLEAVEEFDPTMLVISGSRRSALGRLTLGSVGYALMATCPVPLALAPRGMRELKVKALTRVTVGADNRPGNSDLVTYACSLAKRSEVPLRIVSWVAAKGPSEDETESRARKKAKEHIEYVRTRAESLLGSDYPIELEITVGDSIEDAATNTDWRESGLAVLGSSQLAQPRRLFMSSVASKIMRAIPVPLVVVPRDGAEPITELGGSREQ</sequence>
<dbReference type="STRING" id="33007.HMPREF3198_01717"/>
<dbReference type="Pfam" id="PF00582">
    <property type="entry name" value="Usp"/>
    <property type="match status" value="2"/>
</dbReference>
<dbReference type="SUPFAM" id="SSF52402">
    <property type="entry name" value="Adenine nucleotide alpha hydrolases-like"/>
    <property type="match status" value="2"/>
</dbReference>
<dbReference type="AlphaFoldDB" id="A0A2I1IKX0"/>
<evidence type="ECO:0000313" key="3">
    <source>
        <dbReference type="EMBL" id="PKY71752.1"/>
    </source>
</evidence>
<evidence type="ECO:0000313" key="4">
    <source>
        <dbReference type="Proteomes" id="UP000235122"/>
    </source>
</evidence>
<keyword evidence="4" id="KW-1185">Reference proteome</keyword>
<feature type="domain" description="UspA" evidence="2">
    <location>
        <begin position="3"/>
        <end position="132"/>
    </location>
</feature>
<dbReference type="EMBL" id="PKKO01000005">
    <property type="protein sequence ID" value="PKY71752.1"/>
    <property type="molecule type" value="Genomic_DNA"/>
</dbReference>
<evidence type="ECO:0000256" key="1">
    <source>
        <dbReference type="ARBA" id="ARBA00008791"/>
    </source>
</evidence>
<name>A0A2I1IKX0_9ACTO</name>
<protein>
    <submittedName>
        <fullName evidence="3">Universal stress protein</fullName>
    </submittedName>
</protein>
<comment type="similarity">
    <text evidence="1">Belongs to the universal stress protein A family.</text>
</comment>
<dbReference type="CDD" id="cd00293">
    <property type="entry name" value="USP-like"/>
    <property type="match status" value="2"/>
</dbReference>
<evidence type="ECO:0000259" key="2">
    <source>
        <dbReference type="Pfam" id="PF00582"/>
    </source>
</evidence>
<accession>A0A2I1IKX0</accession>
<dbReference type="GeneID" id="35866470"/>
<dbReference type="RefSeq" id="WP_024332215.1">
    <property type="nucleotide sequence ID" value="NZ_JASOXK010000009.1"/>
</dbReference>
<comment type="caution">
    <text evidence="3">The sequence shown here is derived from an EMBL/GenBank/DDBJ whole genome shotgun (WGS) entry which is preliminary data.</text>
</comment>
<dbReference type="Proteomes" id="UP000235122">
    <property type="component" value="Unassembled WGS sequence"/>
</dbReference>
<dbReference type="Gene3D" id="3.40.50.12370">
    <property type="match status" value="1"/>
</dbReference>
<dbReference type="PANTHER" id="PTHR46268">
    <property type="entry name" value="STRESS RESPONSE PROTEIN NHAX"/>
    <property type="match status" value="1"/>
</dbReference>
<organism evidence="3 4">
    <name type="scientific">Winkia neuii</name>
    <dbReference type="NCBI Taxonomy" id="33007"/>
    <lineage>
        <taxon>Bacteria</taxon>
        <taxon>Bacillati</taxon>
        <taxon>Actinomycetota</taxon>
        <taxon>Actinomycetes</taxon>
        <taxon>Actinomycetales</taxon>
        <taxon>Actinomycetaceae</taxon>
        <taxon>Winkia</taxon>
    </lineage>
</organism>
<dbReference type="PANTHER" id="PTHR46268:SF15">
    <property type="entry name" value="UNIVERSAL STRESS PROTEIN HP_0031"/>
    <property type="match status" value="1"/>
</dbReference>